<proteinExistence type="predicted"/>
<feature type="domain" description="HAMP" evidence="13">
    <location>
        <begin position="178"/>
        <end position="231"/>
    </location>
</feature>
<dbReference type="Gene3D" id="1.10.287.130">
    <property type="match status" value="1"/>
</dbReference>
<dbReference type="InterPro" id="IPR036097">
    <property type="entry name" value="HisK_dim/P_sf"/>
</dbReference>
<dbReference type="PROSITE" id="PS50885">
    <property type="entry name" value="HAMP"/>
    <property type="match status" value="1"/>
</dbReference>
<dbReference type="InterPro" id="IPR036890">
    <property type="entry name" value="HATPase_C_sf"/>
</dbReference>
<feature type="transmembrane region" description="Helical" evidence="11">
    <location>
        <begin position="157"/>
        <end position="178"/>
    </location>
</feature>
<dbReference type="RefSeq" id="WP_109919102.1">
    <property type="nucleotide sequence ID" value="NZ_QGLF01000001.1"/>
</dbReference>
<keyword evidence="6 11" id="KW-0812">Transmembrane</keyword>
<feature type="domain" description="Histidine kinase" evidence="12">
    <location>
        <begin position="239"/>
        <end position="453"/>
    </location>
</feature>
<dbReference type="CDD" id="cd00082">
    <property type="entry name" value="HisKA"/>
    <property type="match status" value="1"/>
</dbReference>
<evidence type="ECO:0000313" key="15">
    <source>
        <dbReference type="Proteomes" id="UP000246077"/>
    </source>
</evidence>
<reference evidence="15" key="1">
    <citation type="submission" date="2018-05" db="EMBL/GenBank/DDBJ databases">
        <title>Zavarzinia sp. HR-AS.</title>
        <authorList>
            <person name="Lee Y."/>
            <person name="Jeon C.O."/>
        </authorList>
    </citation>
    <scope>NUCLEOTIDE SEQUENCE [LARGE SCALE GENOMIC DNA]</scope>
    <source>
        <strain evidence="15">DSM 1231</strain>
    </source>
</reference>
<dbReference type="AlphaFoldDB" id="A0A317E7M3"/>
<evidence type="ECO:0000256" key="2">
    <source>
        <dbReference type="ARBA" id="ARBA00004370"/>
    </source>
</evidence>
<dbReference type="EC" id="2.7.13.3" evidence="3"/>
<comment type="catalytic activity">
    <reaction evidence="1">
        <text>ATP + protein L-histidine = ADP + protein N-phospho-L-histidine.</text>
        <dbReference type="EC" id="2.7.13.3"/>
    </reaction>
</comment>
<dbReference type="InterPro" id="IPR003594">
    <property type="entry name" value="HATPase_dom"/>
</dbReference>
<keyword evidence="9" id="KW-0902">Two-component regulatory system</keyword>
<dbReference type="Gene3D" id="6.10.340.10">
    <property type="match status" value="1"/>
</dbReference>
<dbReference type="Proteomes" id="UP000246077">
    <property type="component" value="Unassembled WGS sequence"/>
</dbReference>
<feature type="transmembrane region" description="Helical" evidence="11">
    <location>
        <begin position="12"/>
        <end position="35"/>
    </location>
</feature>
<dbReference type="SMART" id="SM00388">
    <property type="entry name" value="HisKA"/>
    <property type="match status" value="1"/>
</dbReference>
<dbReference type="Pfam" id="PF02518">
    <property type="entry name" value="HATPase_c"/>
    <property type="match status" value="1"/>
</dbReference>
<dbReference type="InterPro" id="IPR003661">
    <property type="entry name" value="HisK_dim/P_dom"/>
</dbReference>
<feature type="transmembrane region" description="Helical" evidence="11">
    <location>
        <begin position="128"/>
        <end position="145"/>
    </location>
</feature>
<dbReference type="OrthoDB" id="9815202at2"/>
<organism evidence="14 15">
    <name type="scientific">Zavarzinia compransoris</name>
    <dbReference type="NCBI Taxonomy" id="1264899"/>
    <lineage>
        <taxon>Bacteria</taxon>
        <taxon>Pseudomonadati</taxon>
        <taxon>Pseudomonadota</taxon>
        <taxon>Alphaproteobacteria</taxon>
        <taxon>Rhodospirillales</taxon>
        <taxon>Zavarziniaceae</taxon>
        <taxon>Zavarzinia</taxon>
    </lineage>
</organism>
<comment type="subcellular location">
    <subcellularLocation>
        <location evidence="2">Membrane</location>
    </subcellularLocation>
</comment>
<evidence type="ECO:0000256" key="7">
    <source>
        <dbReference type="ARBA" id="ARBA00022777"/>
    </source>
</evidence>
<dbReference type="EMBL" id="QGLF01000001">
    <property type="protein sequence ID" value="PWR23067.1"/>
    <property type="molecule type" value="Genomic_DNA"/>
</dbReference>
<sequence length="460" mass="48813">MSRASHLVRSTPFRLAVTFSSLLIVVFILSGTIVYRVMSADIADRLDETIDQTFAVVAAAYGENDLEDLVAAVGSHAAATDSSHQILALTDASGRRLAGNVVPAGVMPGFSDRAGTDFGLPDDERYRVFAGRIAGNLLIIGLSYAETEELRAIVITGFGWATLIAALLAVTAGAILAARVQRRLDAIATTMVEVSLGRLQARIPMIGNGDDIDIVSEQVNAALDRLASLVDSMRQVSADIAHDLKTPLNRLNITLEDLSGRVASPELSAALDEARGEMERINATFDALLRIAQIEAGARKARFKAVDLRLVAETIGDIYAEVAADGGKVLTLDLPPEGAAVINGDADLLTQLLANLVENAMRHCPAGTSISLLVQAVGRRVVVEVRDDGPGIPEPEHEKVFRRLYRMEKSRTTPGSGLGLSLVRAVADLHGAQISLKNADPGLRVIICFSASPEAGHPVP</sequence>
<accession>A0A317E7M3</accession>
<dbReference type="InterPro" id="IPR004358">
    <property type="entry name" value="Sig_transdc_His_kin-like_C"/>
</dbReference>
<dbReference type="PANTHER" id="PTHR45436:SF8">
    <property type="entry name" value="HISTIDINE KINASE"/>
    <property type="match status" value="1"/>
</dbReference>
<dbReference type="Gene3D" id="3.30.565.10">
    <property type="entry name" value="Histidine kinase-like ATPase, C-terminal domain"/>
    <property type="match status" value="1"/>
</dbReference>
<keyword evidence="15" id="KW-1185">Reference proteome</keyword>
<evidence type="ECO:0000256" key="10">
    <source>
        <dbReference type="ARBA" id="ARBA00023136"/>
    </source>
</evidence>
<evidence type="ECO:0000259" key="12">
    <source>
        <dbReference type="PROSITE" id="PS50109"/>
    </source>
</evidence>
<dbReference type="GO" id="GO:0005886">
    <property type="term" value="C:plasma membrane"/>
    <property type="evidence" value="ECO:0007669"/>
    <property type="project" value="TreeGrafter"/>
</dbReference>
<dbReference type="SUPFAM" id="SSF47384">
    <property type="entry name" value="Homodimeric domain of signal transducing histidine kinase"/>
    <property type="match status" value="1"/>
</dbReference>
<comment type="caution">
    <text evidence="14">The sequence shown here is derived from an EMBL/GenBank/DDBJ whole genome shotgun (WGS) entry which is preliminary data.</text>
</comment>
<keyword evidence="7 14" id="KW-0418">Kinase</keyword>
<dbReference type="PRINTS" id="PR00344">
    <property type="entry name" value="BCTRLSENSOR"/>
</dbReference>
<dbReference type="PROSITE" id="PS50109">
    <property type="entry name" value="HIS_KIN"/>
    <property type="match status" value="1"/>
</dbReference>
<keyword evidence="5" id="KW-0808">Transferase</keyword>
<dbReference type="InterPro" id="IPR003660">
    <property type="entry name" value="HAMP_dom"/>
</dbReference>
<keyword evidence="8 11" id="KW-1133">Transmembrane helix</keyword>
<evidence type="ECO:0000256" key="8">
    <source>
        <dbReference type="ARBA" id="ARBA00022989"/>
    </source>
</evidence>
<keyword evidence="10 11" id="KW-0472">Membrane</keyword>
<evidence type="ECO:0000256" key="4">
    <source>
        <dbReference type="ARBA" id="ARBA00022553"/>
    </source>
</evidence>
<dbReference type="InterPro" id="IPR050428">
    <property type="entry name" value="TCS_sensor_his_kinase"/>
</dbReference>
<evidence type="ECO:0000256" key="6">
    <source>
        <dbReference type="ARBA" id="ARBA00022692"/>
    </source>
</evidence>
<evidence type="ECO:0000259" key="13">
    <source>
        <dbReference type="PROSITE" id="PS50885"/>
    </source>
</evidence>
<dbReference type="PANTHER" id="PTHR45436">
    <property type="entry name" value="SENSOR HISTIDINE KINASE YKOH"/>
    <property type="match status" value="1"/>
</dbReference>
<evidence type="ECO:0000256" key="9">
    <source>
        <dbReference type="ARBA" id="ARBA00023012"/>
    </source>
</evidence>
<dbReference type="SMART" id="SM00304">
    <property type="entry name" value="HAMP"/>
    <property type="match status" value="2"/>
</dbReference>
<evidence type="ECO:0000256" key="11">
    <source>
        <dbReference type="SAM" id="Phobius"/>
    </source>
</evidence>
<dbReference type="SMART" id="SM00387">
    <property type="entry name" value="HATPase_c"/>
    <property type="match status" value="1"/>
</dbReference>
<keyword evidence="4" id="KW-0597">Phosphoprotein</keyword>
<evidence type="ECO:0000256" key="5">
    <source>
        <dbReference type="ARBA" id="ARBA00022679"/>
    </source>
</evidence>
<evidence type="ECO:0000256" key="1">
    <source>
        <dbReference type="ARBA" id="ARBA00000085"/>
    </source>
</evidence>
<evidence type="ECO:0000313" key="14">
    <source>
        <dbReference type="EMBL" id="PWR23067.1"/>
    </source>
</evidence>
<name>A0A317E7M3_9PROT</name>
<evidence type="ECO:0000256" key="3">
    <source>
        <dbReference type="ARBA" id="ARBA00012438"/>
    </source>
</evidence>
<protein>
    <recommendedName>
        <fullName evidence="3">histidine kinase</fullName>
        <ecNumber evidence="3">2.7.13.3</ecNumber>
    </recommendedName>
</protein>
<dbReference type="SUPFAM" id="SSF55874">
    <property type="entry name" value="ATPase domain of HSP90 chaperone/DNA topoisomerase II/histidine kinase"/>
    <property type="match status" value="1"/>
</dbReference>
<dbReference type="InterPro" id="IPR005467">
    <property type="entry name" value="His_kinase_dom"/>
</dbReference>
<gene>
    <name evidence="14" type="ORF">DKG75_00380</name>
</gene>
<dbReference type="Pfam" id="PF00512">
    <property type="entry name" value="HisKA"/>
    <property type="match status" value="1"/>
</dbReference>
<dbReference type="GO" id="GO:0000155">
    <property type="term" value="F:phosphorelay sensor kinase activity"/>
    <property type="evidence" value="ECO:0007669"/>
    <property type="project" value="InterPro"/>
</dbReference>